<dbReference type="Proteomes" id="UP000551758">
    <property type="component" value="Unassembled WGS sequence"/>
</dbReference>
<protein>
    <submittedName>
        <fullName evidence="2">Uncharacterized protein</fullName>
    </submittedName>
</protein>
<sequence>MLNMPSVKSALTSCAILLNITLEEMGNRLEDLQKNVNDLMVQAGIENSIKGQMLLSWVSWQITHTYPARSELVHLSGTSISMSGILAPHVLKESGLPHTSKGQSRDWDDDQEPVIRLSEEQLLFLHLDL</sequence>
<gene>
    <name evidence="2" type="ORF">HPG69_003630</name>
</gene>
<evidence type="ECO:0000313" key="2">
    <source>
        <dbReference type="EMBL" id="KAF5918995.1"/>
    </source>
</evidence>
<name>A0A7J7ET48_DICBM</name>
<dbReference type="EMBL" id="JACDTQ010002401">
    <property type="protein sequence ID" value="KAF5918995.1"/>
    <property type="molecule type" value="Genomic_DNA"/>
</dbReference>
<feature type="coiled-coil region" evidence="1">
    <location>
        <begin position="15"/>
        <end position="42"/>
    </location>
</feature>
<evidence type="ECO:0000256" key="1">
    <source>
        <dbReference type="SAM" id="Coils"/>
    </source>
</evidence>
<proteinExistence type="predicted"/>
<accession>A0A7J7ET48</accession>
<keyword evidence="1" id="KW-0175">Coiled coil</keyword>
<reference evidence="2 3" key="1">
    <citation type="journal article" date="2020" name="Mol. Biol. Evol.">
        <title>Interspecific Gene Flow and the Evolution of Specialization in Black and White Rhinoceros.</title>
        <authorList>
            <person name="Moodley Y."/>
            <person name="Westbury M.V."/>
            <person name="Russo I.M."/>
            <person name="Gopalakrishnan S."/>
            <person name="Rakotoarivelo A."/>
            <person name="Olsen R.A."/>
            <person name="Prost S."/>
            <person name="Tunstall T."/>
            <person name="Ryder O.A."/>
            <person name="Dalen L."/>
            <person name="Bruford M.W."/>
        </authorList>
    </citation>
    <scope>NUCLEOTIDE SEQUENCE [LARGE SCALE GENOMIC DNA]</scope>
    <source>
        <strain evidence="2">SBR-YM</strain>
        <tissue evidence="2">Skin</tissue>
    </source>
</reference>
<organism evidence="2 3">
    <name type="scientific">Diceros bicornis minor</name>
    <name type="common">South-central black rhinoceros</name>
    <dbReference type="NCBI Taxonomy" id="77932"/>
    <lineage>
        <taxon>Eukaryota</taxon>
        <taxon>Metazoa</taxon>
        <taxon>Chordata</taxon>
        <taxon>Craniata</taxon>
        <taxon>Vertebrata</taxon>
        <taxon>Euteleostomi</taxon>
        <taxon>Mammalia</taxon>
        <taxon>Eutheria</taxon>
        <taxon>Laurasiatheria</taxon>
        <taxon>Perissodactyla</taxon>
        <taxon>Rhinocerotidae</taxon>
        <taxon>Diceros</taxon>
    </lineage>
</organism>
<dbReference type="AlphaFoldDB" id="A0A7J7ET48"/>
<evidence type="ECO:0000313" key="3">
    <source>
        <dbReference type="Proteomes" id="UP000551758"/>
    </source>
</evidence>
<comment type="caution">
    <text evidence="2">The sequence shown here is derived from an EMBL/GenBank/DDBJ whole genome shotgun (WGS) entry which is preliminary data.</text>
</comment>
<keyword evidence="3" id="KW-1185">Reference proteome</keyword>